<dbReference type="CDD" id="cd22160">
    <property type="entry name" value="F-box_AtFBL13-like"/>
    <property type="match status" value="1"/>
</dbReference>
<evidence type="ECO:0000313" key="3">
    <source>
        <dbReference type="RefSeq" id="XP_021293529.1"/>
    </source>
</evidence>
<dbReference type="InterPro" id="IPR032675">
    <property type="entry name" value="LRR_dom_sf"/>
</dbReference>
<keyword evidence="2" id="KW-1185">Reference proteome</keyword>
<dbReference type="OrthoDB" id="1274461at2759"/>
<dbReference type="InterPro" id="IPR006566">
    <property type="entry name" value="FBD"/>
</dbReference>
<dbReference type="InterPro" id="IPR053781">
    <property type="entry name" value="F-box_AtFBL13-like"/>
</dbReference>
<accession>A0A6J1B4G5</accession>
<name>A0A6J1B4G5_9ROSI</name>
<reference evidence="3" key="1">
    <citation type="submission" date="2025-08" db="UniProtKB">
        <authorList>
            <consortium name="RefSeq"/>
        </authorList>
    </citation>
    <scope>IDENTIFICATION</scope>
    <source>
        <tissue evidence="3">Leaf</tissue>
    </source>
</reference>
<gene>
    <name evidence="3" type="primary">LOC110423595</name>
</gene>
<dbReference type="Pfam" id="PF00646">
    <property type="entry name" value="F-box"/>
    <property type="match status" value="1"/>
</dbReference>
<dbReference type="SMART" id="SM00579">
    <property type="entry name" value="FBD"/>
    <property type="match status" value="1"/>
</dbReference>
<evidence type="ECO:0000313" key="2">
    <source>
        <dbReference type="Proteomes" id="UP000504621"/>
    </source>
</evidence>
<proteinExistence type="predicted"/>
<dbReference type="GeneID" id="110423595"/>
<dbReference type="InterPro" id="IPR055411">
    <property type="entry name" value="LRR_FXL15/At3g58940/PEG3-like"/>
</dbReference>
<dbReference type="PANTHER" id="PTHR31639:SF237">
    <property type="entry name" value="F-BOX DOMAIN-CONTAINING PROTEIN"/>
    <property type="match status" value="1"/>
</dbReference>
<protein>
    <submittedName>
        <fullName evidence="3">F-box/FBD/LRR-repeat protein At1g13570-like</fullName>
    </submittedName>
</protein>
<evidence type="ECO:0000259" key="1">
    <source>
        <dbReference type="PROSITE" id="PS50181"/>
    </source>
</evidence>
<dbReference type="InterPro" id="IPR036047">
    <property type="entry name" value="F-box-like_dom_sf"/>
</dbReference>
<dbReference type="Gene3D" id="3.80.10.10">
    <property type="entry name" value="Ribonuclease Inhibitor"/>
    <property type="match status" value="1"/>
</dbReference>
<dbReference type="Proteomes" id="UP000504621">
    <property type="component" value="Unplaced"/>
</dbReference>
<dbReference type="PROSITE" id="PS50181">
    <property type="entry name" value="FBOX"/>
    <property type="match status" value="1"/>
</dbReference>
<organism evidence="2 3">
    <name type="scientific">Herrania umbratica</name>
    <dbReference type="NCBI Taxonomy" id="108875"/>
    <lineage>
        <taxon>Eukaryota</taxon>
        <taxon>Viridiplantae</taxon>
        <taxon>Streptophyta</taxon>
        <taxon>Embryophyta</taxon>
        <taxon>Tracheophyta</taxon>
        <taxon>Spermatophyta</taxon>
        <taxon>Magnoliopsida</taxon>
        <taxon>eudicotyledons</taxon>
        <taxon>Gunneridae</taxon>
        <taxon>Pentapetalae</taxon>
        <taxon>rosids</taxon>
        <taxon>malvids</taxon>
        <taxon>Malvales</taxon>
        <taxon>Malvaceae</taxon>
        <taxon>Byttnerioideae</taxon>
        <taxon>Herrania</taxon>
    </lineage>
</organism>
<dbReference type="SUPFAM" id="SSF52047">
    <property type="entry name" value="RNI-like"/>
    <property type="match status" value="1"/>
</dbReference>
<dbReference type="InterPro" id="IPR001810">
    <property type="entry name" value="F-box_dom"/>
</dbReference>
<dbReference type="SUPFAM" id="SSF81383">
    <property type="entry name" value="F-box domain"/>
    <property type="match status" value="1"/>
</dbReference>
<dbReference type="SMART" id="SM00256">
    <property type="entry name" value="FBOX"/>
    <property type="match status" value="1"/>
</dbReference>
<feature type="domain" description="F-box" evidence="1">
    <location>
        <begin position="68"/>
        <end position="102"/>
    </location>
</feature>
<dbReference type="AlphaFoldDB" id="A0A6J1B4G5"/>
<dbReference type="RefSeq" id="XP_021293529.1">
    <property type="nucleotide sequence ID" value="XM_021437854.1"/>
</dbReference>
<dbReference type="Pfam" id="PF24758">
    <property type="entry name" value="LRR_At5g56370"/>
    <property type="match status" value="1"/>
</dbReference>
<sequence length="499" mass="56935">MHEYIEFFYVVPPLKVFDIVNLSWRAENCLFVKIYVDFVQKLEHMVLSFEFSPSRTDCHKVLCPRGHSDIISNLPDNVIESILGRLPIRDAVRTSILSRSWRYKWTALPNLVFDVIDADRSIFHLNNNASQFEDDDELVKVIYRILCQHKSPILTFRLLIQSMRSYPDVDQWINFLSRNGIREINLECLKGDRYKIHSSLFSCANLRQLRLQHCVIPSPPLTFNGFNHLTRLMVFSVTVNNEGFENLVARCPQLNQLYVIYVDGLDRLNIDHAPKLQSLLFVGSLKYICLKNTPSLSHVTISLSQLPDMKENLSNNGGSISLINNLDCLSNLKSIVAGLYSLKFLAECRARKRLPSTFNHLRSIYISMLMFEDIDSLSFVVGLITSSPNLHKLVVTTCTNSAAEMETATQFLEGQSRSIGGLMKLRYVVMKQISGLGPEMELMKLILGKSPSLKQMKIEPDKTVDISSESRILKALVRFPRASRLAEIIYQNQDHSAAD</sequence>
<dbReference type="PANTHER" id="PTHR31639">
    <property type="entry name" value="F-BOX PROTEIN-LIKE"/>
    <property type="match status" value="1"/>
</dbReference>
<dbReference type="Gene3D" id="1.20.1280.50">
    <property type="match status" value="1"/>
</dbReference>